<sequence length="202" mass="21823">MRISKEKAADNRAALIRAASKLFRERGIDGVGVAEISKEAGLTHGALYAHFRSKEELALEALSYGLDQANSRMYSSTVDGMPDLARFLDRYLSLESRDDIGNRCAMAASASEIGRQDKAISARFAEGYMVMVRAFERQIAQNEPGSDALARAMVVVSTMIGSLAVARGAAKGNPAVSEQVLQATRHLVDELMRAPEKADVTS</sequence>
<organism evidence="6 7">
    <name type="scientific">Telluria mixta</name>
    <dbReference type="NCBI Taxonomy" id="34071"/>
    <lineage>
        <taxon>Bacteria</taxon>
        <taxon>Pseudomonadati</taxon>
        <taxon>Pseudomonadota</taxon>
        <taxon>Betaproteobacteria</taxon>
        <taxon>Burkholderiales</taxon>
        <taxon>Oxalobacteraceae</taxon>
        <taxon>Telluria group</taxon>
        <taxon>Telluria</taxon>
    </lineage>
</organism>
<dbReference type="RefSeq" id="WP_259452302.1">
    <property type="nucleotide sequence ID" value="NZ_CP119520.1"/>
</dbReference>
<dbReference type="InterPro" id="IPR036271">
    <property type="entry name" value="Tet_transcr_reg_TetR-rel_C_sf"/>
</dbReference>
<evidence type="ECO:0000256" key="1">
    <source>
        <dbReference type="ARBA" id="ARBA00023015"/>
    </source>
</evidence>
<dbReference type="PANTHER" id="PTHR47506">
    <property type="entry name" value="TRANSCRIPTIONAL REGULATORY PROTEIN"/>
    <property type="match status" value="1"/>
</dbReference>
<evidence type="ECO:0000256" key="3">
    <source>
        <dbReference type="ARBA" id="ARBA00023163"/>
    </source>
</evidence>
<dbReference type="InterPro" id="IPR001647">
    <property type="entry name" value="HTH_TetR"/>
</dbReference>
<protein>
    <submittedName>
        <fullName evidence="6">TetR/AcrR family transcriptional regulator</fullName>
    </submittedName>
</protein>
<dbReference type="Gene3D" id="1.10.10.60">
    <property type="entry name" value="Homeodomain-like"/>
    <property type="match status" value="1"/>
</dbReference>
<evidence type="ECO:0000313" key="6">
    <source>
        <dbReference type="EMBL" id="MCS0633321.1"/>
    </source>
</evidence>
<keyword evidence="3" id="KW-0804">Transcription</keyword>
<dbReference type="EMBL" id="JANUHC010000013">
    <property type="protein sequence ID" value="MCS0633321.1"/>
    <property type="molecule type" value="Genomic_DNA"/>
</dbReference>
<keyword evidence="2 4" id="KW-0238">DNA-binding</keyword>
<proteinExistence type="predicted"/>
<gene>
    <name evidence="6" type="ORF">NX786_28685</name>
</gene>
<dbReference type="PROSITE" id="PS50977">
    <property type="entry name" value="HTH_TETR_2"/>
    <property type="match status" value="1"/>
</dbReference>
<dbReference type="PANTHER" id="PTHR47506:SF7">
    <property type="entry name" value="TRANSCRIPTIONAL REGULATORY PROTEIN"/>
    <property type="match status" value="1"/>
</dbReference>
<dbReference type="Gene3D" id="1.10.357.10">
    <property type="entry name" value="Tetracycline Repressor, domain 2"/>
    <property type="match status" value="1"/>
</dbReference>
<name>A0ABT2C7J3_9BURK</name>
<dbReference type="SUPFAM" id="SSF48498">
    <property type="entry name" value="Tetracyclin repressor-like, C-terminal domain"/>
    <property type="match status" value="1"/>
</dbReference>
<evidence type="ECO:0000313" key="7">
    <source>
        <dbReference type="Proteomes" id="UP001165263"/>
    </source>
</evidence>
<reference evidence="6" key="1">
    <citation type="submission" date="2022-08" db="EMBL/GenBank/DDBJ databases">
        <title>Reclassification of Massilia species as members of the genera Telluria, Duganella, Pseudoduganella, Mokoshia gen. nov. and Zemynaea gen. nov. using orthogonal and non-orthogonal genome-based approaches.</title>
        <authorList>
            <person name="Bowman J.P."/>
        </authorList>
    </citation>
    <scope>NUCLEOTIDE SEQUENCE</scope>
    <source>
        <strain evidence="6">LMG 11547</strain>
    </source>
</reference>
<dbReference type="Proteomes" id="UP001165263">
    <property type="component" value="Unassembled WGS sequence"/>
</dbReference>
<keyword evidence="1" id="KW-0805">Transcription regulation</keyword>
<dbReference type="Pfam" id="PF00440">
    <property type="entry name" value="TetR_N"/>
    <property type="match status" value="1"/>
</dbReference>
<dbReference type="InterPro" id="IPR009057">
    <property type="entry name" value="Homeodomain-like_sf"/>
</dbReference>
<feature type="domain" description="HTH tetR-type" evidence="5">
    <location>
        <begin position="9"/>
        <end position="69"/>
    </location>
</feature>
<dbReference type="SUPFAM" id="SSF46689">
    <property type="entry name" value="Homeodomain-like"/>
    <property type="match status" value="1"/>
</dbReference>
<keyword evidence="7" id="KW-1185">Reference proteome</keyword>
<evidence type="ECO:0000259" key="5">
    <source>
        <dbReference type="PROSITE" id="PS50977"/>
    </source>
</evidence>
<feature type="DNA-binding region" description="H-T-H motif" evidence="4">
    <location>
        <begin position="32"/>
        <end position="51"/>
    </location>
</feature>
<accession>A0ABT2C7J3</accession>
<evidence type="ECO:0000256" key="2">
    <source>
        <dbReference type="ARBA" id="ARBA00023125"/>
    </source>
</evidence>
<comment type="caution">
    <text evidence="6">The sequence shown here is derived from an EMBL/GenBank/DDBJ whole genome shotgun (WGS) entry which is preliminary data.</text>
</comment>
<dbReference type="PRINTS" id="PR00455">
    <property type="entry name" value="HTHTETR"/>
</dbReference>
<evidence type="ECO:0000256" key="4">
    <source>
        <dbReference type="PROSITE-ProRule" id="PRU00335"/>
    </source>
</evidence>